<comment type="similarity">
    <text evidence="1">Belongs to the sel-1 family.</text>
</comment>
<accession>A0A914WRJ6</accession>
<keyword evidence="4" id="KW-1185">Reference proteome</keyword>
<dbReference type="InterPro" id="IPR011990">
    <property type="entry name" value="TPR-like_helical_dom_sf"/>
</dbReference>
<dbReference type="InterPro" id="IPR000719">
    <property type="entry name" value="Prot_kinase_dom"/>
</dbReference>
<dbReference type="PANTHER" id="PTHR11102">
    <property type="entry name" value="SEL-1-LIKE PROTEIN"/>
    <property type="match status" value="1"/>
</dbReference>
<evidence type="ECO:0000313" key="5">
    <source>
        <dbReference type="WBParaSite" id="PSAMB.scaffold4886size13238.g25400.t1"/>
    </source>
</evidence>
<protein>
    <submittedName>
        <fullName evidence="5">Protein kinase domain-containing protein</fullName>
    </submittedName>
</protein>
<dbReference type="PANTHER" id="PTHR11102:SF160">
    <property type="entry name" value="ERAD-ASSOCIATED E3 UBIQUITIN-PROTEIN LIGASE COMPONENT HRD3"/>
    <property type="match status" value="1"/>
</dbReference>
<dbReference type="Gene3D" id="1.10.510.10">
    <property type="entry name" value="Transferase(Phosphotransferase) domain 1"/>
    <property type="match status" value="1"/>
</dbReference>
<dbReference type="WBParaSite" id="PSAMB.scaffold4886size13238.g25400.t1">
    <property type="protein sequence ID" value="PSAMB.scaffold4886size13238.g25400.t1"/>
    <property type="gene ID" value="PSAMB.scaffold4886size13238.g25400"/>
</dbReference>
<name>A0A914WRJ6_9BILA</name>
<dbReference type="AlphaFoldDB" id="A0A914WRJ6"/>
<dbReference type="SUPFAM" id="SSF56112">
    <property type="entry name" value="Protein kinase-like (PK-like)"/>
    <property type="match status" value="1"/>
</dbReference>
<evidence type="ECO:0000256" key="1">
    <source>
        <dbReference type="ARBA" id="ARBA00038101"/>
    </source>
</evidence>
<feature type="region of interest" description="Disordered" evidence="2">
    <location>
        <begin position="118"/>
        <end position="142"/>
    </location>
</feature>
<dbReference type="SUPFAM" id="SSF81901">
    <property type="entry name" value="HCP-like"/>
    <property type="match status" value="2"/>
</dbReference>
<dbReference type="GO" id="GO:0005524">
    <property type="term" value="F:ATP binding"/>
    <property type="evidence" value="ECO:0007669"/>
    <property type="project" value="InterPro"/>
</dbReference>
<dbReference type="Pfam" id="PF08238">
    <property type="entry name" value="Sel1"/>
    <property type="match status" value="6"/>
</dbReference>
<evidence type="ECO:0000256" key="2">
    <source>
        <dbReference type="SAM" id="MobiDB-lite"/>
    </source>
</evidence>
<dbReference type="GO" id="GO:0004672">
    <property type="term" value="F:protein kinase activity"/>
    <property type="evidence" value="ECO:0007669"/>
    <property type="project" value="InterPro"/>
</dbReference>
<sequence>MDQPKAYHKESDIWSLACTLVQMISGESPYKKLTFTDFIKRAEPNSPNPLKYSGDLLPAASLTIQVLLDSLFVTDWRRRSSASDILKLANNARNIIMNEIVHESAPVHLRNGYFYGPGVPQPDDGAGEAREKTSEQGQVETRNEIRETQKQGQDFLQSEDDKIRWFKKAAAQGYASAQTDLGFMFLTGRGVPRSEEEANEWFRKAAEQGYAAAHNMLGFIYFHKKDDPKFEKEAIEWFKSAAEKGYAAAQINLGFMYDIGQGVLQSDKEAIKWYRRAAEQENAATERKMGLIYDLGQDVIHSDEEAVTWYRRAAEQGYASAQYKLGFCITMGAIIFNQKKKLFSCTRKPQSKNTQMRNIIWD</sequence>
<dbReference type="InterPro" id="IPR050767">
    <property type="entry name" value="Sel1_AlgK"/>
</dbReference>
<dbReference type="Proteomes" id="UP000887566">
    <property type="component" value="Unplaced"/>
</dbReference>
<feature type="domain" description="Protein kinase" evidence="3">
    <location>
        <begin position="1"/>
        <end position="97"/>
    </location>
</feature>
<evidence type="ECO:0000259" key="3">
    <source>
        <dbReference type="PROSITE" id="PS50011"/>
    </source>
</evidence>
<reference evidence="5" key="1">
    <citation type="submission" date="2022-11" db="UniProtKB">
        <authorList>
            <consortium name="WormBaseParasite"/>
        </authorList>
    </citation>
    <scope>IDENTIFICATION</scope>
</reference>
<dbReference type="InterPro" id="IPR006597">
    <property type="entry name" value="Sel1-like"/>
</dbReference>
<organism evidence="4 5">
    <name type="scientific">Plectus sambesii</name>
    <dbReference type="NCBI Taxonomy" id="2011161"/>
    <lineage>
        <taxon>Eukaryota</taxon>
        <taxon>Metazoa</taxon>
        <taxon>Ecdysozoa</taxon>
        <taxon>Nematoda</taxon>
        <taxon>Chromadorea</taxon>
        <taxon>Plectida</taxon>
        <taxon>Plectina</taxon>
        <taxon>Plectoidea</taxon>
        <taxon>Plectidae</taxon>
        <taxon>Plectus</taxon>
    </lineage>
</organism>
<dbReference type="Gene3D" id="1.25.40.10">
    <property type="entry name" value="Tetratricopeptide repeat domain"/>
    <property type="match status" value="1"/>
</dbReference>
<evidence type="ECO:0000313" key="4">
    <source>
        <dbReference type="Proteomes" id="UP000887566"/>
    </source>
</evidence>
<dbReference type="InterPro" id="IPR011009">
    <property type="entry name" value="Kinase-like_dom_sf"/>
</dbReference>
<dbReference type="PROSITE" id="PS50011">
    <property type="entry name" value="PROTEIN_KINASE_DOM"/>
    <property type="match status" value="1"/>
</dbReference>
<proteinExistence type="inferred from homology"/>
<dbReference type="SMART" id="SM00671">
    <property type="entry name" value="SEL1"/>
    <property type="match status" value="4"/>
</dbReference>